<accession>A0ABR5J7Y5</accession>
<name>A0ABR5J7Y5_9ACTN</name>
<dbReference type="PANTHER" id="PTHR18968">
    <property type="entry name" value="THIAMINE PYROPHOSPHATE ENZYMES"/>
    <property type="match status" value="1"/>
</dbReference>
<feature type="non-terminal residue" evidence="5">
    <location>
        <position position="234"/>
    </location>
</feature>
<dbReference type="SUPFAM" id="SSF52518">
    <property type="entry name" value="Thiamin diphosphate-binding fold (THDP-binding)"/>
    <property type="match status" value="1"/>
</dbReference>
<gene>
    <name evidence="5" type="ORF">ADK38_13565</name>
</gene>
<dbReference type="EMBL" id="LGUT01001138">
    <property type="protein sequence ID" value="KOG89567.1"/>
    <property type="molecule type" value="Genomic_DNA"/>
</dbReference>
<dbReference type="Proteomes" id="UP000037020">
    <property type="component" value="Unassembled WGS sequence"/>
</dbReference>
<dbReference type="CDD" id="cd07035">
    <property type="entry name" value="TPP_PYR_POX_like"/>
    <property type="match status" value="1"/>
</dbReference>
<evidence type="ECO:0000256" key="2">
    <source>
        <dbReference type="ARBA" id="ARBA00007812"/>
    </source>
</evidence>
<dbReference type="Gene3D" id="3.40.50.1220">
    <property type="entry name" value="TPP-binding domain"/>
    <property type="match status" value="1"/>
</dbReference>
<keyword evidence="6" id="KW-1185">Reference proteome</keyword>
<sequence>MSTARDLDAEGGALAVAALRDAGVDTVFTLSGGHIFSLLHAAAEAGLRVVDVRHEQTAVFAAEAYAKLTRRPGVALLTAGPGITNGISALAGAWFNGSPLVVLGGRAAQRHWGSGSLQELDHVPLVAPVTKAARTVTATGRIADEVRDALALATSPHRGPVFLDFPIDVLHRRAAATPTRPPAPPPSPAQADPDEVDKAAALLAGAERPALVAGGDVWWGGAWPALRRCVEELR</sequence>
<evidence type="ECO:0000313" key="6">
    <source>
        <dbReference type="Proteomes" id="UP000037020"/>
    </source>
</evidence>
<feature type="region of interest" description="Disordered" evidence="3">
    <location>
        <begin position="175"/>
        <end position="194"/>
    </location>
</feature>
<dbReference type="PANTHER" id="PTHR18968:SF166">
    <property type="entry name" value="2-HYDROXYACYL-COA LYASE 2"/>
    <property type="match status" value="1"/>
</dbReference>
<organism evidence="5 6">
    <name type="scientific">Streptomyces varsoviensis</name>
    <dbReference type="NCBI Taxonomy" id="67373"/>
    <lineage>
        <taxon>Bacteria</taxon>
        <taxon>Bacillati</taxon>
        <taxon>Actinomycetota</taxon>
        <taxon>Actinomycetes</taxon>
        <taxon>Kitasatosporales</taxon>
        <taxon>Streptomycetaceae</taxon>
        <taxon>Streptomyces</taxon>
    </lineage>
</organism>
<dbReference type="Gene3D" id="3.40.50.970">
    <property type="match status" value="1"/>
</dbReference>
<comment type="cofactor">
    <cofactor evidence="1">
        <name>thiamine diphosphate</name>
        <dbReference type="ChEBI" id="CHEBI:58937"/>
    </cofactor>
</comment>
<dbReference type="InterPro" id="IPR029061">
    <property type="entry name" value="THDP-binding"/>
</dbReference>
<dbReference type="InterPro" id="IPR045229">
    <property type="entry name" value="TPP_enz"/>
</dbReference>
<proteinExistence type="inferred from homology"/>
<dbReference type="SUPFAM" id="SSF52467">
    <property type="entry name" value="DHS-like NAD/FAD-binding domain"/>
    <property type="match status" value="1"/>
</dbReference>
<dbReference type="Pfam" id="PF02776">
    <property type="entry name" value="TPP_enzyme_N"/>
    <property type="match status" value="1"/>
</dbReference>
<protein>
    <recommendedName>
        <fullName evidence="4">Thiamine pyrophosphate enzyme N-terminal TPP-binding domain-containing protein</fullName>
    </recommendedName>
</protein>
<evidence type="ECO:0000313" key="5">
    <source>
        <dbReference type="EMBL" id="KOG89567.1"/>
    </source>
</evidence>
<reference evidence="5 6" key="1">
    <citation type="submission" date="2015-07" db="EMBL/GenBank/DDBJ databases">
        <authorList>
            <person name="Ju K.-S."/>
            <person name="Doroghazi J.R."/>
            <person name="Metcalf W.W."/>
        </authorList>
    </citation>
    <scope>NUCLEOTIDE SEQUENCE [LARGE SCALE GENOMIC DNA]</scope>
    <source>
        <strain evidence="5 6">NRRL B-3589</strain>
    </source>
</reference>
<evidence type="ECO:0000256" key="1">
    <source>
        <dbReference type="ARBA" id="ARBA00001964"/>
    </source>
</evidence>
<evidence type="ECO:0000259" key="4">
    <source>
        <dbReference type="Pfam" id="PF02776"/>
    </source>
</evidence>
<feature type="domain" description="Thiamine pyrophosphate enzyme N-terminal TPP-binding" evidence="4">
    <location>
        <begin position="11"/>
        <end position="123"/>
    </location>
</feature>
<dbReference type="InterPro" id="IPR012001">
    <property type="entry name" value="Thiamin_PyroP_enz_TPP-bd_dom"/>
</dbReference>
<feature type="compositionally biased region" description="Pro residues" evidence="3">
    <location>
        <begin position="179"/>
        <end position="188"/>
    </location>
</feature>
<comment type="caution">
    <text evidence="5">The sequence shown here is derived from an EMBL/GenBank/DDBJ whole genome shotgun (WGS) entry which is preliminary data.</text>
</comment>
<comment type="similarity">
    <text evidence="2">Belongs to the TPP enzyme family.</text>
</comment>
<dbReference type="InterPro" id="IPR029035">
    <property type="entry name" value="DHS-like_NAD/FAD-binding_dom"/>
</dbReference>
<evidence type="ECO:0000256" key="3">
    <source>
        <dbReference type="SAM" id="MobiDB-lite"/>
    </source>
</evidence>